<dbReference type="EMBL" id="JANPWB010000003">
    <property type="protein sequence ID" value="KAJ1197215.1"/>
    <property type="molecule type" value="Genomic_DNA"/>
</dbReference>
<feature type="compositionally biased region" description="Gly residues" evidence="1">
    <location>
        <begin position="58"/>
        <end position="70"/>
    </location>
</feature>
<evidence type="ECO:0000313" key="2">
    <source>
        <dbReference type="EMBL" id="KAJ1197215.1"/>
    </source>
</evidence>
<keyword evidence="3" id="KW-1185">Reference proteome</keyword>
<feature type="region of interest" description="Disordered" evidence="1">
    <location>
        <begin position="33"/>
        <end position="104"/>
    </location>
</feature>
<evidence type="ECO:0000256" key="1">
    <source>
        <dbReference type="SAM" id="MobiDB-lite"/>
    </source>
</evidence>
<proteinExistence type="predicted"/>
<comment type="caution">
    <text evidence="2">The sequence shown here is derived from an EMBL/GenBank/DDBJ whole genome shotgun (WGS) entry which is preliminary data.</text>
</comment>
<reference evidence="2" key="1">
    <citation type="journal article" date="2022" name="bioRxiv">
        <title>Sequencing and chromosome-scale assembly of the giantPleurodeles waltlgenome.</title>
        <authorList>
            <person name="Brown T."/>
            <person name="Elewa A."/>
            <person name="Iarovenko S."/>
            <person name="Subramanian E."/>
            <person name="Araus A.J."/>
            <person name="Petzold A."/>
            <person name="Susuki M."/>
            <person name="Suzuki K.-i.T."/>
            <person name="Hayashi T."/>
            <person name="Toyoda A."/>
            <person name="Oliveira C."/>
            <person name="Osipova E."/>
            <person name="Leigh N.D."/>
            <person name="Simon A."/>
            <person name="Yun M.H."/>
        </authorList>
    </citation>
    <scope>NUCLEOTIDE SEQUENCE</scope>
    <source>
        <strain evidence="2">20211129_DDA</strain>
        <tissue evidence="2">Liver</tissue>
    </source>
</reference>
<gene>
    <name evidence="2" type="ORF">NDU88_001077</name>
</gene>
<accession>A0AAV7V930</accession>
<dbReference type="Proteomes" id="UP001066276">
    <property type="component" value="Chromosome 2_1"/>
</dbReference>
<name>A0AAV7V930_PLEWA</name>
<sequence length="104" mass="10485">MTARQKKQYIIVLPYRSIILQFCLKRCIGNEVPGGGANGGTDASSVSGGADGAEEFQGGTGGTDAAGSGGCADEPEEVQGPTLTKEDADANLPASASSVSFLME</sequence>
<dbReference type="AlphaFoldDB" id="A0AAV7V930"/>
<protein>
    <submittedName>
        <fullName evidence="2">Uncharacterized protein</fullName>
    </submittedName>
</protein>
<organism evidence="2 3">
    <name type="scientific">Pleurodeles waltl</name>
    <name type="common">Iberian ribbed newt</name>
    <dbReference type="NCBI Taxonomy" id="8319"/>
    <lineage>
        <taxon>Eukaryota</taxon>
        <taxon>Metazoa</taxon>
        <taxon>Chordata</taxon>
        <taxon>Craniata</taxon>
        <taxon>Vertebrata</taxon>
        <taxon>Euteleostomi</taxon>
        <taxon>Amphibia</taxon>
        <taxon>Batrachia</taxon>
        <taxon>Caudata</taxon>
        <taxon>Salamandroidea</taxon>
        <taxon>Salamandridae</taxon>
        <taxon>Pleurodelinae</taxon>
        <taxon>Pleurodeles</taxon>
    </lineage>
</organism>
<evidence type="ECO:0000313" key="3">
    <source>
        <dbReference type="Proteomes" id="UP001066276"/>
    </source>
</evidence>
<feature type="compositionally biased region" description="Polar residues" evidence="1">
    <location>
        <begin position="94"/>
        <end position="104"/>
    </location>
</feature>